<evidence type="ECO:0000259" key="9">
    <source>
        <dbReference type="PROSITE" id="PS51747"/>
    </source>
</evidence>
<keyword evidence="10" id="KW-0560">Oxidoreductase</keyword>
<evidence type="ECO:0000256" key="3">
    <source>
        <dbReference type="ARBA" id="ARBA00012766"/>
    </source>
</evidence>
<evidence type="ECO:0000256" key="8">
    <source>
        <dbReference type="ARBA" id="ARBA00070721"/>
    </source>
</evidence>
<dbReference type="PANTHER" id="PTHR11079:SF162">
    <property type="entry name" value="RIBOFLAVIN BIOSYNTHESIS PROTEIN PYRD, CHLOROPLASTIC"/>
    <property type="match status" value="1"/>
</dbReference>
<dbReference type="KEGG" id="mng:MNEG_0021"/>
<dbReference type="NCBIfam" id="TIGR00326">
    <property type="entry name" value="eubact_ribD"/>
    <property type="match status" value="1"/>
</dbReference>
<dbReference type="STRING" id="145388.A0A0D2KCZ3"/>
<evidence type="ECO:0000256" key="5">
    <source>
        <dbReference type="ARBA" id="ARBA00022801"/>
    </source>
</evidence>
<feature type="domain" description="CMP/dCMP-type deaminase" evidence="9">
    <location>
        <begin position="1"/>
        <end position="108"/>
    </location>
</feature>
<dbReference type="UniPathway" id="UPA00275">
    <property type="reaction ID" value="UER00401"/>
</dbReference>
<dbReference type="InterPro" id="IPR016192">
    <property type="entry name" value="APOBEC/CMP_deaminase_Zn-bd"/>
</dbReference>
<evidence type="ECO:0000313" key="11">
    <source>
        <dbReference type="Proteomes" id="UP000054498"/>
    </source>
</evidence>
<evidence type="ECO:0000313" key="10">
    <source>
        <dbReference type="EMBL" id="KIZ07948.1"/>
    </source>
</evidence>
<organism evidence="10 11">
    <name type="scientific">Monoraphidium neglectum</name>
    <dbReference type="NCBI Taxonomy" id="145388"/>
    <lineage>
        <taxon>Eukaryota</taxon>
        <taxon>Viridiplantae</taxon>
        <taxon>Chlorophyta</taxon>
        <taxon>core chlorophytes</taxon>
        <taxon>Chlorophyceae</taxon>
        <taxon>CS clade</taxon>
        <taxon>Sphaeropleales</taxon>
        <taxon>Selenastraceae</taxon>
        <taxon>Monoraphidium</taxon>
    </lineage>
</organism>
<dbReference type="Gene3D" id="3.40.140.10">
    <property type="entry name" value="Cytidine Deaminase, domain 2"/>
    <property type="match status" value="1"/>
</dbReference>
<accession>A0A0D2KCZ3</accession>
<dbReference type="PROSITE" id="PS51747">
    <property type="entry name" value="CYT_DCMP_DEAMINASES_2"/>
    <property type="match status" value="1"/>
</dbReference>
<dbReference type="GO" id="GO:0008835">
    <property type="term" value="F:diaminohydroxyphosphoribosylaminopyrimidine deaminase activity"/>
    <property type="evidence" value="ECO:0007669"/>
    <property type="project" value="UniProtKB-EC"/>
</dbReference>
<keyword evidence="5" id="KW-0378">Hydrolase</keyword>
<keyword evidence="4" id="KW-0479">Metal-binding</keyword>
<evidence type="ECO:0000256" key="1">
    <source>
        <dbReference type="ARBA" id="ARBA00001947"/>
    </source>
</evidence>
<dbReference type="GeneID" id="25726139"/>
<dbReference type="InterPro" id="IPR002125">
    <property type="entry name" value="CMP_dCMP_dom"/>
</dbReference>
<comment type="cofactor">
    <cofactor evidence="1">
        <name>Zn(2+)</name>
        <dbReference type="ChEBI" id="CHEBI:29105"/>
    </cofactor>
</comment>
<dbReference type="GO" id="GO:0016491">
    <property type="term" value="F:oxidoreductase activity"/>
    <property type="evidence" value="ECO:0007669"/>
    <property type="project" value="UniProtKB-KW"/>
</dbReference>
<dbReference type="FunFam" id="3.40.140.10:FF:000025">
    <property type="entry name" value="Riboflavin biosynthesis protein RibD"/>
    <property type="match status" value="1"/>
</dbReference>
<comment type="function">
    <text evidence="7">Monofunctional pyrimidine deaminase involved in the riboflavin biosynthesis pathway. Also has a reductase domain that lacks catalytically essential substrate-binding residues.</text>
</comment>
<dbReference type="Proteomes" id="UP000054498">
    <property type="component" value="Unassembled WGS sequence"/>
</dbReference>
<comment type="pathway">
    <text evidence="2">Cofactor biosynthesis; riboflavin biosynthesis; 5-amino-6-(D-ribitylamino)uracil from GTP: step 2/4.</text>
</comment>
<dbReference type="RefSeq" id="XP_013906967.1">
    <property type="nucleotide sequence ID" value="XM_014051513.1"/>
</dbReference>
<dbReference type="EC" id="3.5.4.26" evidence="3"/>
<reference evidence="10 11" key="1">
    <citation type="journal article" date="2013" name="BMC Genomics">
        <title>Reconstruction of the lipid metabolism for the microalga Monoraphidium neglectum from its genome sequence reveals characteristics suitable for biofuel production.</title>
        <authorList>
            <person name="Bogen C."/>
            <person name="Al-Dilaimi A."/>
            <person name="Albersmeier A."/>
            <person name="Wichmann J."/>
            <person name="Grundmann M."/>
            <person name="Rupp O."/>
            <person name="Lauersen K.J."/>
            <person name="Blifernez-Klassen O."/>
            <person name="Kalinowski J."/>
            <person name="Goesmann A."/>
            <person name="Mussgnug J.H."/>
            <person name="Kruse O."/>
        </authorList>
    </citation>
    <scope>NUCLEOTIDE SEQUENCE [LARGE SCALE GENOMIC DNA]</scope>
    <source>
        <strain evidence="10 11">SAG 48.87</strain>
    </source>
</reference>
<dbReference type="GO" id="GO:0008270">
    <property type="term" value="F:zinc ion binding"/>
    <property type="evidence" value="ECO:0007669"/>
    <property type="project" value="InterPro"/>
</dbReference>
<dbReference type="GO" id="GO:0009231">
    <property type="term" value="P:riboflavin biosynthetic process"/>
    <property type="evidence" value="ECO:0007669"/>
    <property type="project" value="UniProtKB-UniPathway"/>
</dbReference>
<dbReference type="PROSITE" id="PS00903">
    <property type="entry name" value="CYT_DCMP_DEAMINASES_1"/>
    <property type="match status" value="1"/>
</dbReference>
<evidence type="ECO:0000256" key="7">
    <source>
        <dbReference type="ARBA" id="ARBA00058389"/>
    </source>
</evidence>
<evidence type="ECO:0000256" key="4">
    <source>
        <dbReference type="ARBA" id="ARBA00022723"/>
    </source>
</evidence>
<dbReference type="SUPFAM" id="SSF53927">
    <property type="entry name" value="Cytidine deaminase-like"/>
    <property type="match status" value="1"/>
</dbReference>
<dbReference type="Pfam" id="PF00383">
    <property type="entry name" value="dCMP_cyt_deam_1"/>
    <property type="match status" value="1"/>
</dbReference>
<dbReference type="OrthoDB" id="252265at2759"/>
<proteinExistence type="predicted"/>
<dbReference type="AlphaFoldDB" id="A0A0D2KCZ3"/>
<dbReference type="InterPro" id="IPR016193">
    <property type="entry name" value="Cytidine_deaminase-like"/>
</dbReference>
<dbReference type="EMBL" id="KK100223">
    <property type="protein sequence ID" value="KIZ07948.1"/>
    <property type="molecule type" value="Genomic_DNA"/>
</dbReference>
<keyword evidence="6" id="KW-0862">Zinc</keyword>
<dbReference type="CDD" id="cd01284">
    <property type="entry name" value="Riboflavin_deaminase-reductase"/>
    <property type="match status" value="1"/>
</dbReference>
<evidence type="ECO:0000256" key="2">
    <source>
        <dbReference type="ARBA" id="ARBA00004882"/>
    </source>
</evidence>
<dbReference type="InterPro" id="IPR004794">
    <property type="entry name" value="Eubact_RibD"/>
</dbReference>
<protein>
    <recommendedName>
        <fullName evidence="8">Riboflavin biosynthesis protein PYRD, chloroplastic</fullName>
        <ecNumber evidence="3">3.5.4.26</ecNumber>
    </recommendedName>
</protein>
<gene>
    <name evidence="10" type="ORF">MNEG_0021</name>
</gene>
<keyword evidence="11" id="KW-1185">Reference proteome</keyword>
<name>A0A0D2KCZ3_9CHLO</name>
<evidence type="ECO:0000256" key="6">
    <source>
        <dbReference type="ARBA" id="ARBA00022833"/>
    </source>
</evidence>
<dbReference type="PANTHER" id="PTHR11079">
    <property type="entry name" value="CYTOSINE DEAMINASE FAMILY MEMBER"/>
    <property type="match status" value="1"/>
</dbReference>
<sequence length="165" mass="17214">MNRALDLAMLAFGKTHPNPHVGCVIVRDGQVVGEGYHPKAGQPHAEVWALRGAGQAAQGATAYVTLEPCNHYGRTPPCSQALVEAGVKRVVVGAGDPNPLVAAAGIATLQSAGIEVALMDGAENQRAKDINTEFLARMEEEAAIEMARLQALAKSREAAGAQHSD</sequence>